<protein>
    <recommendedName>
        <fullName evidence="4 9">N-(5'-phosphoribosyl)anthranilate isomerase</fullName>
        <shortName evidence="9">PRAI</shortName>
        <ecNumber evidence="3 9">5.3.1.24</ecNumber>
    </recommendedName>
</protein>
<dbReference type="Gene3D" id="3.20.20.70">
    <property type="entry name" value="Aldolase class I"/>
    <property type="match status" value="1"/>
</dbReference>
<dbReference type="InterPro" id="IPR013785">
    <property type="entry name" value="Aldolase_TIM"/>
</dbReference>
<keyword evidence="6 9" id="KW-0822">Tryptophan biosynthesis</keyword>
<dbReference type="HAMAP" id="MF_00135">
    <property type="entry name" value="PRAI"/>
    <property type="match status" value="1"/>
</dbReference>
<evidence type="ECO:0000256" key="4">
    <source>
        <dbReference type="ARBA" id="ARBA00022272"/>
    </source>
</evidence>
<sequence>MKLKIKVCGMKQAANIAAVAELRPDYLGFIFYRKSPRYISEVSAELIKYVPQQIKTVGVFVDEDLETLKALVANHALKAVQLHGNETVDFCKQIKQMGVEVIKAFGIHADFDFSVLEDYETVVDYFLFDTQTAAHGGSGKVFDWTLLNNYQLNKPYFLSGGIDLQHTNQIKEIKDERLFAVDINSKFEIEPGLKNVDKLKAFFRELNSLPSA</sequence>
<keyword evidence="8 9" id="KW-0413">Isomerase</keyword>
<organism evidence="11 12">
    <name type="scientific">Pedobacter helvus</name>
    <dbReference type="NCBI Taxonomy" id="2563444"/>
    <lineage>
        <taxon>Bacteria</taxon>
        <taxon>Pseudomonadati</taxon>
        <taxon>Bacteroidota</taxon>
        <taxon>Sphingobacteriia</taxon>
        <taxon>Sphingobacteriales</taxon>
        <taxon>Sphingobacteriaceae</taxon>
        <taxon>Pedobacter</taxon>
    </lineage>
</organism>
<reference evidence="11 12" key="1">
    <citation type="submission" date="2024-12" db="EMBL/GenBank/DDBJ databases">
        <authorList>
            <person name="Hu S."/>
        </authorList>
    </citation>
    <scope>NUCLEOTIDE SEQUENCE [LARGE SCALE GENOMIC DNA]</scope>
    <source>
        <strain evidence="11 12">P-25</strain>
    </source>
</reference>
<keyword evidence="7 9" id="KW-0057">Aromatic amino acid biosynthesis</keyword>
<evidence type="ECO:0000256" key="8">
    <source>
        <dbReference type="ARBA" id="ARBA00023235"/>
    </source>
</evidence>
<dbReference type="InterPro" id="IPR001240">
    <property type="entry name" value="PRAI_dom"/>
</dbReference>
<evidence type="ECO:0000256" key="9">
    <source>
        <dbReference type="HAMAP-Rule" id="MF_00135"/>
    </source>
</evidence>
<dbReference type="Pfam" id="PF00697">
    <property type="entry name" value="PRAI"/>
    <property type="match status" value="1"/>
</dbReference>
<dbReference type="GO" id="GO:0016853">
    <property type="term" value="F:isomerase activity"/>
    <property type="evidence" value="ECO:0007669"/>
    <property type="project" value="UniProtKB-KW"/>
</dbReference>
<comment type="caution">
    <text evidence="11">The sequence shown here is derived from an EMBL/GenBank/DDBJ whole genome shotgun (WGS) entry which is preliminary data.</text>
</comment>
<dbReference type="RefSeq" id="WP_138730848.1">
    <property type="nucleotide sequence ID" value="NZ_SRMP02000018.1"/>
</dbReference>
<gene>
    <name evidence="9" type="primary">trpF</name>
    <name evidence="11" type="ORF">E5L68_011430</name>
</gene>
<accession>A0ABW9JIH8</accession>
<dbReference type="InterPro" id="IPR044643">
    <property type="entry name" value="TrpF_fam"/>
</dbReference>
<evidence type="ECO:0000313" key="11">
    <source>
        <dbReference type="EMBL" id="MFN0292006.1"/>
    </source>
</evidence>
<dbReference type="SUPFAM" id="SSF51366">
    <property type="entry name" value="Ribulose-phoshate binding barrel"/>
    <property type="match status" value="1"/>
</dbReference>
<evidence type="ECO:0000313" key="12">
    <source>
        <dbReference type="Proteomes" id="UP001517367"/>
    </source>
</evidence>
<evidence type="ECO:0000256" key="1">
    <source>
        <dbReference type="ARBA" id="ARBA00001164"/>
    </source>
</evidence>
<keyword evidence="5 9" id="KW-0028">Amino-acid biosynthesis</keyword>
<dbReference type="CDD" id="cd00405">
    <property type="entry name" value="PRAI"/>
    <property type="match status" value="1"/>
</dbReference>
<comment type="catalytic activity">
    <reaction evidence="1 9">
        <text>N-(5-phospho-beta-D-ribosyl)anthranilate = 1-(2-carboxyphenylamino)-1-deoxy-D-ribulose 5-phosphate</text>
        <dbReference type="Rhea" id="RHEA:21540"/>
        <dbReference type="ChEBI" id="CHEBI:18277"/>
        <dbReference type="ChEBI" id="CHEBI:58613"/>
        <dbReference type="EC" id="5.3.1.24"/>
    </reaction>
</comment>
<evidence type="ECO:0000256" key="2">
    <source>
        <dbReference type="ARBA" id="ARBA00004664"/>
    </source>
</evidence>
<dbReference type="PANTHER" id="PTHR42894:SF1">
    <property type="entry name" value="N-(5'-PHOSPHORIBOSYL)ANTHRANILATE ISOMERASE"/>
    <property type="match status" value="1"/>
</dbReference>
<dbReference type="EMBL" id="SRMP02000018">
    <property type="protein sequence ID" value="MFN0292006.1"/>
    <property type="molecule type" value="Genomic_DNA"/>
</dbReference>
<proteinExistence type="inferred from homology"/>
<evidence type="ECO:0000256" key="3">
    <source>
        <dbReference type="ARBA" id="ARBA00012572"/>
    </source>
</evidence>
<comment type="pathway">
    <text evidence="2 9">Amino-acid biosynthesis; L-tryptophan biosynthesis; L-tryptophan from chorismate: step 3/5.</text>
</comment>
<dbReference type="Proteomes" id="UP001517367">
    <property type="component" value="Unassembled WGS sequence"/>
</dbReference>
<keyword evidence="12" id="KW-1185">Reference proteome</keyword>
<evidence type="ECO:0000259" key="10">
    <source>
        <dbReference type="Pfam" id="PF00697"/>
    </source>
</evidence>
<evidence type="ECO:0000256" key="5">
    <source>
        <dbReference type="ARBA" id="ARBA00022605"/>
    </source>
</evidence>
<evidence type="ECO:0000256" key="7">
    <source>
        <dbReference type="ARBA" id="ARBA00023141"/>
    </source>
</evidence>
<dbReference type="PANTHER" id="PTHR42894">
    <property type="entry name" value="N-(5'-PHOSPHORIBOSYL)ANTHRANILATE ISOMERASE"/>
    <property type="match status" value="1"/>
</dbReference>
<feature type="domain" description="N-(5'phosphoribosyl) anthranilate isomerase (PRAI)" evidence="10">
    <location>
        <begin position="6"/>
        <end position="204"/>
    </location>
</feature>
<comment type="similarity">
    <text evidence="9">Belongs to the TrpF family.</text>
</comment>
<dbReference type="InterPro" id="IPR011060">
    <property type="entry name" value="RibuloseP-bd_barrel"/>
</dbReference>
<name>A0ABW9JIH8_9SPHI</name>
<evidence type="ECO:0000256" key="6">
    <source>
        <dbReference type="ARBA" id="ARBA00022822"/>
    </source>
</evidence>
<dbReference type="EC" id="5.3.1.24" evidence="3 9"/>